<dbReference type="EMBL" id="CAADFC020000035">
    <property type="protein sequence ID" value="VIO80313.1"/>
    <property type="molecule type" value="Genomic_DNA"/>
</dbReference>
<evidence type="ECO:0000313" key="2">
    <source>
        <dbReference type="EMBL" id="VIO80313.1"/>
    </source>
</evidence>
<dbReference type="AlphaFoldDB" id="A0A508U114"/>
<accession>A0A508U114</accession>
<comment type="caution">
    <text evidence="2">The sequence shown here is derived from an EMBL/GenBank/DDBJ whole genome shotgun (WGS) entry which is preliminary data.</text>
</comment>
<reference evidence="2" key="1">
    <citation type="submission" date="2019-02" db="EMBL/GenBank/DDBJ databases">
        <authorList>
            <person name="Pothier F.J."/>
        </authorList>
    </citation>
    <scope>NUCLEOTIDE SEQUENCE</scope>
    <source>
        <strain evidence="2">CI-1B</strain>
    </source>
</reference>
<proteinExistence type="predicted"/>
<protein>
    <submittedName>
        <fullName evidence="2">Uncharacterized protein</fullName>
    </submittedName>
</protein>
<dbReference type="RefSeq" id="WP_172628407.1">
    <property type="nucleotide sequence ID" value="NZ_CAADFC020000035.1"/>
</dbReference>
<evidence type="ECO:0000313" key="3">
    <source>
        <dbReference type="Proteomes" id="UP000328092"/>
    </source>
</evidence>
<keyword evidence="1" id="KW-1133">Transmembrane helix</keyword>
<keyword evidence="3" id="KW-1185">Reference proteome</keyword>
<organism evidence="2 3">
    <name type="scientific">Bradyrhizobium ivorense</name>
    <dbReference type="NCBI Taxonomy" id="2511166"/>
    <lineage>
        <taxon>Bacteria</taxon>
        <taxon>Pseudomonadati</taxon>
        <taxon>Pseudomonadota</taxon>
        <taxon>Alphaproteobacteria</taxon>
        <taxon>Hyphomicrobiales</taxon>
        <taxon>Nitrobacteraceae</taxon>
        <taxon>Bradyrhizobium</taxon>
    </lineage>
</organism>
<evidence type="ECO:0000256" key="1">
    <source>
        <dbReference type="SAM" id="Phobius"/>
    </source>
</evidence>
<name>A0A508U114_9BRAD</name>
<sequence>MTRWSGTAGFQGRPAPVASSRLTSAIAASLAIGALALCLVVTLTLLSSNITMATPVPA</sequence>
<keyword evidence="1" id="KW-0472">Membrane</keyword>
<keyword evidence="1" id="KW-0812">Transmembrane</keyword>
<dbReference type="Proteomes" id="UP000328092">
    <property type="component" value="Unassembled WGS sequence"/>
</dbReference>
<gene>
    <name evidence="2" type="ORF">CI1B_83710</name>
</gene>
<feature type="transmembrane region" description="Helical" evidence="1">
    <location>
        <begin position="25"/>
        <end position="46"/>
    </location>
</feature>